<comment type="caution">
    <text evidence="2">The sequence shown here is derived from an EMBL/GenBank/DDBJ whole genome shotgun (WGS) entry which is preliminary data.</text>
</comment>
<name>A0A6B0Y181_9RHOB</name>
<gene>
    <name evidence="2" type="ORF">F4Y60_11995</name>
</gene>
<dbReference type="EMBL" id="VXRY01000491">
    <property type="protein sequence ID" value="MXY34784.1"/>
    <property type="molecule type" value="Genomic_DNA"/>
</dbReference>
<accession>A0A6B0Y181</accession>
<feature type="region of interest" description="Disordered" evidence="1">
    <location>
        <begin position="168"/>
        <end position="187"/>
    </location>
</feature>
<proteinExistence type="predicted"/>
<sequence length="187" mass="19943">MFLLKPHVTGPEGQVTTPDIVVDRLVVDGKRRSLGFLTHDCWQEVGADVSFRPAYALMALGGGALILPAQVLSSGMVIAARAAWRLNNLDGHVGEVTLNGIPLSDLELPSDLVAAAGGAGDALPRGFMLARTLEAAATEVILADPALDRELSLTVHFQSLDADRWGDARPRPRYSVGPTQKEVSHFI</sequence>
<reference evidence="2" key="1">
    <citation type="submission" date="2019-09" db="EMBL/GenBank/DDBJ databases">
        <title>Characterisation of the sponge microbiome using genome-centric metagenomics.</title>
        <authorList>
            <person name="Engelberts J.P."/>
            <person name="Robbins S.J."/>
            <person name="De Goeij J.M."/>
            <person name="Aranda M."/>
            <person name="Bell S.C."/>
            <person name="Webster N.S."/>
        </authorList>
    </citation>
    <scope>NUCLEOTIDE SEQUENCE</scope>
    <source>
        <strain evidence="2">SB0664_bin_43</strain>
    </source>
</reference>
<evidence type="ECO:0000313" key="2">
    <source>
        <dbReference type="EMBL" id="MXY34784.1"/>
    </source>
</evidence>
<protein>
    <submittedName>
        <fullName evidence="2">Uncharacterized protein</fullName>
    </submittedName>
</protein>
<evidence type="ECO:0000256" key="1">
    <source>
        <dbReference type="SAM" id="MobiDB-lite"/>
    </source>
</evidence>
<organism evidence="2">
    <name type="scientific">Boseongicola sp. SB0664_bin_43</name>
    <dbReference type="NCBI Taxonomy" id="2604844"/>
    <lineage>
        <taxon>Bacteria</taxon>
        <taxon>Pseudomonadati</taxon>
        <taxon>Pseudomonadota</taxon>
        <taxon>Alphaproteobacteria</taxon>
        <taxon>Rhodobacterales</taxon>
        <taxon>Paracoccaceae</taxon>
        <taxon>Boseongicola</taxon>
    </lineage>
</organism>
<dbReference type="AlphaFoldDB" id="A0A6B0Y181"/>